<dbReference type="InterPro" id="IPR011611">
    <property type="entry name" value="PfkB_dom"/>
</dbReference>
<keyword evidence="7" id="KW-1185">Reference proteome</keyword>
<dbReference type="OrthoDB" id="9813569at2"/>
<keyword evidence="3 5" id="KW-0418">Kinase</keyword>
<evidence type="ECO:0000259" key="4">
    <source>
        <dbReference type="Pfam" id="PF00294"/>
    </source>
</evidence>
<dbReference type="EMBL" id="NGMM01000001">
    <property type="protein sequence ID" value="OTP18961.1"/>
    <property type="molecule type" value="Genomic_DNA"/>
</dbReference>
<dbReference type="SUPFAM" id="SSF53613">
    <property type="entry name" value="Ribokinase-like"/>
    <property type="match status" value="1"/>
</dbReference>
<dbReference type="PANTHER" id="PTHR43320">
    <property type="entry name" value="SUGAR KINASE"/>
    <property type="match status" value="1"/>
</dbReference>
<accession>A0A242KCR8</accession>
<keyword evidence="2" id="KW-0808">Transferase</keyword>
<comment type="similarity">
    <text evidence="1">Belongs to the carbohydrate kinase PfkB family.</text>
</comment>
<dbReference type="Proteomes" id="UP000195141">
    <property type="component" value="Chromosome"/>
</dbReference>
<dbReference type="EMBL" id="CP147247">
    <property type="protein sequence ID" value="WYJ89025.1"/>
    <property type="molecule type" value="Genomic_DNA"/>
</dbReference>
<name>A0A242KCR8_9ENTE</name>
<dbReference type="CDD" id="cd01166">
    <property type="entry name" value="KdgK"/>
    <property type="match status" value="1"/>
</dbReference>
<dbReference type="InterPro" id="IPR029056">
    <property type="entry name" value="Ribokinase-like"/>
</dbReference>
<dbReference type="AlphaFoldDB" id="A0A242KCR8"/>
<dbReference type="InterPro" id="IPR052700">
    <property type="entry name" value="Carb_kinase_PfkB-like"/>
</dbReference>
<dbReference type="Gene3D" id="3.40.1190.20">
    <property type="match status" value="1"/>
</dbReference>
<feature type="domain" description="Carbohydrate kinase PfkB" evidence="4">
    <location>
        <begin position="2"/>
        <end position="316"/>
    </location>
</feature>
<evidence type="ECO:0000313" key="7">
    <source>
        <dbReference type="Proteomes" id="UP000195141"/>
    </source>
</evidence>
<evidence type="ECO:0000256" key="1">
    <source>
        <dbReference type="ARBA" id="ARBA00010688"/>
    </source>
</evidence>
<evidence type="ECO:0000313" key="6">
    <source>
        <dbReference type="EMBL" id="WYJ89025.1"/>
    </source>
</evidence>
<dbReference type="Pfam" id="PF00294">
    <property type="entry name" value="PfkB"/>
    <property type="match status" value="1"/>
</dbReference>
<reference evidence="6" key="2">
    <citation type="submission" date="2017-05" db="EMBL/GenBank/DDBJ databases">
        <authorList>
            <consortium name="The Broad Institute Genomics Platform"/>
            <consortium name="The Broad Institute Genomic Center for Infectious Diseases"/>
            <person name="Earl A."/>
            <person name="Manson A."/>
            <person name="Schwartman J."/>
            <person name="Gilmore M."/>
            <person name="Abouelleil A."/>
            <person name="Cao P."/>
            <person name="Chapman S."/>
            <person name="Cusick C."/>
            <person name="Shea T."/>
            <person name="Young S."/>
            <person name="Neafsey D."/>
            <person name="Nusbaum C."/>
            <person name="Birren B."/>
        </authorList>
    </citation>
    <scope>NUCLEOTIDE SEQUENCE</scope>
    <source>
        <strain evidence="6">9E7_DIV0242</strain>
    </source>
</reference>
<proteinExistence type="inferred from homology"/>
<evidence type="ECO:0000256" key="3">
    <source>
        <dbReference type="ARBA" id="ARBA00022777"/>
    </source>
</evidence>
<reference evidence="6" key="3">
    <citation type="submission" date="2024-03" db="EMBL/GenBank/DDBJ databases">
        <title>The Genome Sequence of Enterococcus sp. DIV0242b.</title>
        <authorList>
            <consortium name="The Broad Institute Genomics Platform"/>
            <consortium name="The Broad Institute Microbial Omics Core"/>
            <consortium name="The Broad Institute Genomic Center for Infectious Diseases"/>
            <person name="Earl A."/>
            <person name="Manson A."/>
            <person name="Gilmore M."/>
            <person name="Schwartman J."/>
            <person name="Shea T."/>
            <person name="Abouelleil A."/>
            <person name="Cao P."/>
            <person name="Chapman S."/>
            <person name="Cusick C."/>
            <person name="Young S."/>
            <person name="Neafsey D."/>
            <person name="Nusbaum C."/>
            <person name="Birren B."/>
        </authorList>
    </citation>
    <scope>NUCLEOTIDE SEQUENCE</scope>
    <source>
        <strain evidence="6">9E7_DIV0242</strain>
    </source>
</reference>
<evidence type="ECO:0000313" key="5">
    <source>
        <dbReference type="EMBL" id="OTP18961.1"/>
    </source>
</evidence>
<evidence type="ECO:0000256" key="2">
    <source>
        <dbReference type="ARBA" id="ARBA00022679"/>
    </source>
</evidence>
<dbReference type="PANTHER" id="PTHR43320:SF2">
    <property type="entry name" value="2-DEHYDRO-3-DEOXYGLUCONOKINASE_2-DEHYDRO-3-DEOXYGALACTONOKINASE"/>
    <property type="match status" value="1"/>
</dbReference>
<dbReference type="GO" id="GO:0016301">
    <property type="term" value="F:kinase activity"/>
    <property type="evidence" value="ECO:0007669"/>
    <property type="project" value="UniProtKB-KW"/>
</dbReference>
<gene>
    <name evidence="6" type="ORF">A5888_000744</name>
    <name evidence="5" type="ORF">A5888_000775</name>
</gene>
<sequence length="336" mass="36817">MGKVVTLGEIMLRFSTECGTRIAQTETFTAHYGGGEANVAVSLSNYGHQVAFASKVPDNALGEAVKKHLNRYGVDTSYLLKGGPRLGSYYLEAGIGERAASVIYDRAGSSFAVMETAEWDLTQMFAGCDIFHISGITPALSEAWKKLTLELIKTAKQAGCLISFDVNYRGKLWSQKEAGETIRAILPFVDYCSAGKLDAQHFLEVPAYNGTSEDEETTYYYQEMQKKYPNISVFYSTKRKVHSASANDLIGTLWAEGNYYESQCHLIDPIVDRVGGGDAFAGGVLHGLLNKEDYQKVIDFATAASALKHTVHGDCNQFSQQEVESFLAMGSGKIIR</sequence>
<organism evidence="5">
    <name type="scientific">Candidatus Enterococcus clewellii</name>
    <dbReference type="NCBI Taxonomy" id="1834193"/>
    <lineage>
        <taxon>Bacteria</taxon>
        <taxon>Bacillati</taxon>
        <taxon>Bacillota</taxon>
        <taxon>Bacilli</taxon>
        <taxon>Lactobacillales</taxon>
        <taxon>Enterococcaceae</taxon>
        <taxon>Enterococcus</taxon>
    </lineage>
</organism>
<dbReference type="RefSeq" id="WP_086347882.1">
    <property type="nucleotide sequence ID" value="NZ_CP147247.1"/>
</dbReference>
<protein>
    <submittedName>
        <fullName evidence="5">2-dehydro-3-deoxygluconokinase</fullName>
    </submittedName>
</protein>
<reference evidence="5" key="1">
    <citation type="submission" date="2017-05" db="EMBL/GenBank/DDBJ databases">
        <title>The Genome Sequence of Enterococcus sp. 9E7_DIV0242.</title>
        <authorList>
            <consortium name="The Broad Institute Genomics Platform"/>
            <consortium name="The Broad Institute Genomic Center for Infectious Diseases"/>
            <person name="Earl A."/>
            <person name="Manson A."/>
            <person name="Schwartman J."/>
            <person name="Gilmore M."/>
            <person name="Abouelleil A."/>
            <person name="Cao P."/>
            <person name="Chapman S."/>
            <person name="Cusick C."/>
            <person name="Shea T."/>
            <person name="Young S."/>
            <person name="Neafsey D."/>
            <person name="Nusbaum C."/>
            <person name="Birren B."/>
        </authorList>
    </citation>
    <scope>NUCLEOTIDE SEQUENCE [LARGE SCALE GENOMIC DNA]</scope>
    <source>
        <strain evidence="5">9E7_DIV0242</strain>
    </source>
</reference>